<proteinExistence type="predicted"/>
<evidence type="ECO:0000313" key="2">
    <source>
        <dbReference type="Proteomes" id="UP000346198"/>
    </source>
</evidence>
<accession>A0A6C2UM15</accession>
<evidence type="ECO:0000313" key="1">
    <source>
        <dbReference type="EMBL" id="VGO21302.1"/>
    </source>
</evidence>
<dbReference type="RefSeq" id="WP_168433378.1">
    <property type="nucleotide sequence ID" value="NZ_CAAHFH010000002.1"/>
</dbReference>
<gene>
    <name evidence="1" type="ORF">SCARR_03374</name>
</gene>
<organism evidence="1 2">
    <name type="scientific">Pontiella sulfatireligans</name>
    <dbReference type="NCBI Taxonomy" id="2750658"/>
    <lineage>
        <taxon>Bacteria</taxon>
        <taxon>Pseudomonadati</taxon>
        <taxon>Kiritimatiellota</taxon>
        <taxon>Kiritimatiellia</taxon>
        <taxon>Kiritimatiellales</taxon>
        <taxon>Pontiellaceae</taxon>
        <taxon>Pontiella</taxon>
    </lineage>
</organism>
<dbReference type="SUPFAM" id="SSF53649">
    <property type="entry name" value="Alkaline phosphatase-like"/>
    <property type="match status" value="1"/>
</dbReference>
<dbReference type="EMBL" id="CAAHFH010000002">
    <property type="protein sequence ID" value="VGO21302.1"/>
    <property type="molecule type" value="Genomic_DNA"/>
</dbReference>
<sequence>MKTKKKKLSLFLFIDAFGWEMKQRHPAFLKDLIEDSKSLETILGYSSACDPSIISGLTPSEHKLWSSYYYDPAGSPFKWTKPLQILPDFIFRRGRVRHHLSKWIKKRCGFTGYFQLYAIPFKHLPLFNYAEQKRIWEPGGLPCGESIFDRMAKEGTPYYVHDSGVGDEVRLERLQSHVQQQSIDFAYCSLGRLDGLMHAVGNDHPDIGKLMLWYDDKIRALLDAAEENYEEVSWHLFTDHGMHNVNESYNLIADVEALGLQWNIDYAAFYDSTMARFWILDENARGPIIQCLANHAKGRLCSDEELKEFGVWFDDGQYGDLVFLMNSGIQIVPSFMGAKPCKGMHGYHPSDPDSFASLSSNRPIPESITKIQHIHQLMLSELGLE</sequence>
<dbReference type="InterPro" id="IPR017850">
    <property type="entry name" value="Alkaline_phosphatase_core_sf"/>
</dbReference>
<dbReference type="Gene3D" id="3.40.720.10">
    <property type="entry name" value="Alkaline Phosphatase, subunit A"/>
    <property type="match status" value="1"/>
</dbReference>
<name>A0A6C2UM15_9BACT</name>
<dbReference type="InterPro" id="IPR002591">
    <property type="entry name" value="Phosphodiest/P_Trfase"/>
</dbReference>
<dbReference type="Proteomes" id="UP000346198">
    <property type="component" value="Unassembled WGS sequence"/>
</dbReference>
<keyword evidence="2" id="KW-1185">Reference proteome</keyword>
<dbReference type="Pfam" id="PF01663">
    <property type="entry name" value="Phosphodiest"/>
    <property type="match status" value="1"/>
</dbReference>
<dbReference type="AlphaFoldDB" id="A0A6C2UM15"/>
<protein>
    <submittedName>
        <fullName evidence="1">Uncharacterized protein</fullName>
    </submittedName>
</protein>
<reference evidence="1 2" key="1">
    <citation type="submission" date="2019-04" db="EMBL/GenBank/DDBJ databases">
        <authorList>
            <person name="Van Vliet M D."/>
        </authorList>
    </citation>
    <scope>NUCLEOTIDE SEQUENCE [LARGE SCALE GENOMIC DNA]</scope>
    <source>
        <strain evidence="1 2">F21</strain>
    </source>
</reference>